<organism evidence="2 3">
    <name type="scientific">Wuchereria bancrofti</name>
    <dbReference type="NCBI Taxonomy" id="6293"/>
    <lineage>
        <taxon>Eukaryota</taxon>
        <taxon>Metazoa</taxon>
        <taxon>Ecdysozoa</taxon>
        <taxon>Nematoda</taxon>
        <taxon>Chromadorea</taxon>
        <taxon>Rhabditida</taxon>
        <taxon>Spirurina</taxon>
        <taxon>Spiruromorpha</taxon>
        <taxon>Filarioidea</taxon>
        <taxon>Onchocercidae</taxon>
        <taxon>Wuchereria</taxon>
    </lineage>
</organism>
<feature type="region of interest" description="Disordered" evidence="1">
    <location>
        <begin position="1"/>
        <end position="20"/>
    </location>
</feature>
<protein>
    <submittedName>
        <fullName evidence="2">Uncharacterized protein</fullName>
    </submittedName>
</protein>
<accession>J9ESC2</accession>
<comment type="caution">
    <text evidence="2">The sequence shown here is derived from an EMBL/GenBank/DDBJ whole genome shotgun (WGS) entry which is preliminary data.</text>
</comment>
<evidence type="ECO:0000313" key="3">
    <source>
        <dbReference type="Proteomes" id="UP000004810"/>
    </source>
</evidence>
<name>J9ESC2_WUCBA</name>
<dbReference type="AlphaFoldDB" id="J9ESC2"/>
<evidence type="ECO:0000256" key="1">
    <source>
        <dbReference type="SAM" id="MobiDB-lite"/>
    </source>
</evidence>
<proteinExistence type="predicted"/>
<gene>
    <name evidence="2" type="ORF">WUBG_04030</name>
</gene>
<dbReference type="EMBL" id="ADBV01001332">
    <property type="protein sequence ID" value="EJW85058.1"/>
    <property type="molecule type" value="Genomic_DNA"/>
</dbReference>
<sequence length="100" mass="11520">MIIDNNDYEDKINDNDDSNDNNDRNAFHDYHFVLSIEVVVIVIVQYSTCTALHFIVLHICSHLGCILRHPNGIYSSSALSFFFSLHKHFREIKIEALGKP</sequence>
<dbReference type="Proteomes" id="UP000004810">
    <property type="component" value="Unassembled WGS sequence"/>
</dbReference>
<reference evidence="3" key="1">
    <citation type="submission" date="2012-08" db="EMBL/GenBank/DDBJ databases">
        <title>The Genome Sequence of Wuchereria bancrofti.</title>
        <authorList>
            <person name="Nutman T.B."/>
            <person name="Fink D.L."/>
            <person name="Russ C."/>
            <person name="Young S."/>
            <person name="Zeng Q."/>
            <person name="Koehrsen M."/>
            <person name="Alvarado L."/>
            <person name="Berlin A."/>
            <person name="Chapman S.B."/>
            <person name="Chen Z."/>
            <person name="Freedman E."/>
            <person name="Gellesch M."/>
            <person name="Goldberg J."/>
            <person name="Griggs A."/>
            <person name="Gujja S."/>
            <person name="Heilman E.R."/>
            <person name="Heiman D."/>
            <person name="Hepburn T."/>
            <person name="Howarth C."/>
            <person name="Jen D."/>
            <person name="Larson L."/>
            <person name="Lewis B."/>
            <person name="Mehta T."/>
            <person name="Park D."/>
            <person name="Pearson M."/>
            <person name="Roberts A."/>
            <person name="Saif S."/>
            <person name="Shea T."/>
            <person name="Shenoy N."/>
            <person name="Sisk P."/>
            <person name="Stolte C."/>
            <person name="Sykes S."/>
            <person name="Walk T."/>
            <person name="White J."/>
            <person name="Yandava C."/>
            <person name="Haas B."/>
            <person name="Henn M.R."/>
            <person name="Nusbaum C."/>
            <person name="Birren B."/>
        </authorList>
    </citation>
    <scope>NUCLEOTIDE SEQUENCE [LARGE SCALE GENOMIC DNA]</scope>
    <source>
        <strain evidence="3">NA</strain>
    </source>
</reference>
<evidence type="ECO:0000313" key="2">
    <source>
        <dbReference type="EMBL" id="EJW85058.1"/>
    </source>
</evidence>